<evidence type="ECO:0000259" key="10">
    <source>
        <dbReference type="PROSITE" id="PS51330"/>
    </source>
</evidence>
<dbReference type="AlphaFoldDB" id="A0A3N9UKI3"/>
<dbReference type="GO" id="GO:0005829">
    <property type="term" value="C:cytosol"/>
    <property type="evidence" value="ECO:0007669"/>
    <property type="project" value="TreeGrafter"/>
</dbReference>
<dbReference type="InterPro" id="IPR024072">
    <property type="entry name" value="DHFR-like_dom_sf"/>
</dbReference>
<sequence>MISLIVAHDKNRVIGYKKGMPWHLPGELQYFKEKTMGKPMIMGRKTFESIGRPLPGRRNIVITRNTDYEAEGIEIVPSLEEALDLVGNEQEVMIIGGEQIFRMSLDLADRLYITYINHEFPGDTYFPEYDDKEWELVSQQDPIHTNEGFTYEYLIFDRVNKKPAMLKDGRLLLNQEYIQPEITPSLKNQK</sequence>
<organism evidence="11 12">
    <name type="scientific">Lysinibacillus composti</name>
    <dbReference type="NCBI Taxonomy" id="720633"/>
    <lineage>
        <taxon>Bacteria</taxon>
        <taxon>Bacillati</taxon>
        <taxon>Bacillota</taxon>
        <taxon>Bacilli</taxon>
        <taxon>Bacillales</taxon>
        <taxon>Bacillaceae</taxon>
        <taxon>Lysinibacillus</taxon>
    </lineage>
</organism>
<dbReference type="PROSITE" id="PS00075">
    <property type="entry name" value="DHFR_1"/>
    <property type="match status" value="1"/>
</dbReference>
<dbReference type="PANTHER" id="PTHR48069">
    <property type="entry name" value="DIHYDROFOLATE REDUCTASE"/>
    <property type="match status" value="1"/>
</dbReference>
<dbReference type="PRINTS" id="PR00070">
    <property type="entry name" value="DHFR"/>
</dbReference>
<comment type="caution">
    <text evidence="11">The sequence shown here is derived from an EMBL/GenBank/DDBJ whole genome shotgun (WGS) entry which is preliminary data.</text>
</comment>
<keyword evidence="6 8" id="KW-0560">Oxidoreductase</keyword>
<keyword evidence="4 8" id="KW-0554">One-carbon metabolism</keyword>
<evidence type="ECO:0000256" key="6">
    <source>
        <dbReference type="ARBA" id="ARBA00023002"/>
    </source>
</evidence>
<accession>A0A3N9UKI3</accession>
<evidence type="ECO:0000256" key="9">
    <source>
        <dbReference type="RuleBase" id="RU004474"/>
    </source>
</evidence>
<dbReference type="InterPro" id="IPR001796">
    <property type="entry name" value="DHFR_dom"/>
</dbReference>
<keyword evidence="5 8" id="KW-0521">NADP</keyword>
<comment type="pathway">
    <text evidence="1 8">Cofactor biosynthesis; tetrahydrofolate biosynthesis; 5,6,7,8-tetrahydrofolate from 7,8-dihydrofolate: step 1/1.</text>
</comment>
<dbReference type="EC" id="1.5.1.3" evidence="3 8"/>
<dbReference type="GO" id="GO:0070401">
    <property type="term" value="F:NADP+ binding"/>
    <property type="evidence" value="ECO:0007669"/>
    <property type="project" value="UniProtKB-ARBA"/>
</dbReference>
<dbReference type="InterPro" id="IPR012259">
    <property type="entry name" value="DHFR"/>
</dbReference>
<dbReference type="GO" id="GO:0004146">
    <property type="term" value="F:dihydrofolate reductase activity"/>
    <property type="evidence" value="ECO:0007669"/>
    <property type="project" value="UniProtKB-EC"/>
</dbReference>
<gene>
    <name evidence="11" type="ORF">EBB45_04215</name>
</gene>
<dbReference type="PROSITE" id="PS51330">
    <property type="entry name" value="DHFR_2"/>
    <property type="match status" value="1"/>
</dbReference>
<keyword evidence="12" id="KW-1185">Reference proteome</keyword>
<dbReference type="Pfam" id="PF00186">
    <property type="entry name" value="DHFR_1"/>
    <property type="match status" value="1"/>
</dbReference>
<evidence type="ECO:0000256" key="3">
    <source>
        <dbReference type="ARBA" id="ARBA00012856"/>
    </source>
</evidence>
<evidence type="ECO:0000313" key="11">
    <source>
        <dbReference type="EMBL" id="RQW75828.1"/>
    </source>
</evidence>
<evidence type="ECO:0000313" key="12">
    <source>
        <dbReference type="Proteomes" id="UP000274033"/>
    </source>
</evidence>
<evidence type="ECO:0000256" key="7">
    <source>
        <dbReference type="ARBA" id="ARBA00025067"/>
    </source>
</evidence>
<name>A0A3N9UKI3_9BACI</name>
<dbReference type="FunFam" id="3.40.430.10:FF:000001">
    <property type="entry name" value="Dihydrofolate reductase"/>
    <property type="match status" value="1"/>
</dbReference>
<comment type="function">
    <text evidence="7 8">Key enzyme in folate metabolism. Catalyzes an essential reaction for de novo glycine and purine synthesis, and for DNA precursor synthesis.</text>
</comment>
<evidence type="ECO:0000256" key="8">
    <source>
        <dbReference type="PIRNR" id="PIRNR000194"/>
    </source>
</evidence>
<dbReference type="UniPathway" id="UPA00077">
    <property type="reaction ID" value="UER00158"/>
</dbReference>
<protein>
    <recommendedName>
        <fullName evidence="3 8">Dihydrofolate reductase</fullName>
        <ecNumber evidence="3 8">1.5.1.3</ecNumber>
    </recommendedName>
</protein>
<reference evidence="11 12" key="1">
    <citation type="journal article" date="2013" name="J. Microbiol.">
        <title>Lysinibacillus chungkukjangi sp. nov., isolated from Chungkukjang, Korean fermented soybean food.</title>
        <authorList>
            <person name="Kim S.J."/>
            <person name="Jang Y.H."/>
            <person name="Hamada M."/>
            <person name="Ahn J.H."/>
            <person name="Weon H.Y."/>
            <person name="Suzuki K."/>
            <person name="Whang K.S."/>
            <person name="Kwon S.W."/>
        </authorList>
    </citation>
    <scope>NUCLEOTIDE SEQUENCE [LARGE SCALE GENOMIC DNA]</scope>
    <source>
        <strain evidence="11 12">MCCC 1A12701</strain>
    </source>
</reference>
<comment type="similarity">
    <text evidence="2 8 9">Belongs to the dihydrofolate reductase family.</text>
</comment>
<dbReference type="OrthoDB" id="9804315at2"/>
<evidence type="ECO:0000256" key="5">
    <source>
        <dbReference type="ARBA" id="ARBA00022857"/>
    </source>
</evidence>
<dbReference type="SUPFAM" id="SSF53597">
    <property type="entry name" value="Dihydrofolate reductase-like"/>
    <property type="match status" value="1"/>
</dbReference>
<dbReference type="Proteomes" id="UP000274033">
    <property type="component" value="Unassembled WGS sequence"/>
</dbReference>
<dbReference type="Gene3D" id="3.40.430.10">
    <property type="entry name" value="Dihydrofolate Reductase, subunit A"/>
    <property type="match status" value="1"/>
</dbReference>
<dbReference type="GO" id="GO:0046452">
    <property type="term" value="P:dihydrofolate metabolic process"/>
    <property type="evidence" value="ECO:0007669"/>
    <property type="project" value="TreeGrafter"/>
</dbReference>
<dbReference type="EMBL" id="RRCT01000002">
    <property type="protein sequence ID" value="RQW75828.1"/>
    <property type="molecule type" value="Genomic_DNA"/>
</dbReference>
<evidence type="ECO:0000256" key="2">
    <source>
        <dbReference type="ARBA" id="ARBA00009539"/>
    </source>
</evidence>
<dbReference type="GO" id="GO:0046654">
    <property type="term" value="P:tetrahydrofolate biosynthetic process"/>
    <property type="evidence" value="ECO:0007669"/>
    <property type="project" value="UniProtKB-UniPathway"/>
</dbReference>
<dbReference type="GO" id="GO:0046655">
    <property type="term" value="P:folic acid metabolic process"/>
    <property type="evidence" value="ECO:0007669"/>
    <property type="project" value="TreeGrafter"/>
</dbReference>
<evidence type="ECO:0000256" key="1">
    <source>
        <dbReference type="ARBA" id="ARBA00004903"/>
    </source>
</evidence>
<dbReference type="InterPro" id="IPR017925">
    <property type="entry name" value="DHFR_CS"/>
</dbReference>
<evidence type="ECO:0000256" key="4">
    <source>
        <dbReference type="ARBA" id="ARBA00022563"/>
    </source>
</evidence>
<comment type="catalytic activity">
    <reaction evidence="8">
        <text>(6S)-5,6,7,8-tetrahydrofolate + NADP(+) = 7,8-dihydrofolate + NADPH + H(+)</text>
        <dbReference type="Rhea" id="RHEA:15009"/>
        <dbReference type="ChEBI" id="CHEBI:15378"/>
        <dbReference type="ChEBI" id="CHEBI:57451"/>
        <dbReference type="ChEBI" id="CHEBI:57453"/>
        <dbReference type="ChEBI" id="CHEBI:57783"/>
        <dbReference type="ChEBI" id="CHEBI:58349"/>
        <dbReference type="EC" id="1.5.1.3"/>
    </reaction>
</comment>
<proteinExistence type="inferred from homology"/>
<dbReference type="PANTHER" id="PTHR48069:SF3">
    <property type="entry name" value="DIHYDROFOLATE REDUCTASE"/>
    <property type="match status" value="1"/>
</dbReference>
<dbReference type="GO" id="GO:0006730">
    <property type="term" value="P:one-carbon metabolic process"/>
    <property type="evidence" value="ECO:0007669"/>
    <property type="project" value="UniProtKB-KW"/>
</dbReference>
<dbReference type="PIRSF" id="PIRSF000194">
    <property type="entry name" value="DHFR"/>
    <property type="match status" value="1"/>
</dbReference>
<dbReference type="CDD" id="cd00209">
    <property type="entry name" value="DHFR"/>
    <property type="match status" value="1"/>
</dbReference>
<feature type="domain" description="DHFR" evidence="10">
    <location>
        <begin position="1"/>
        <end position="158"/>
    </location>
</feature>